<feature type="transmembrane region" description="Helical" evidence="1">
    <location>
        <begin position="99"/>
        <end position="118"/>
    </location>
</feature>
<dbReference type="GO" id="GO:0016020">
    <property type="term" value="C:membrane"/>
    <property type="evidence" value="ECO:0007669"/>
    <property type="project" value="InterPro"/>
</dbReference>
<feature type="transmembrane region" description="Helical" evidence="1">
    <location>
        <begin position="127"/>
        <end position="144"/>
    </location>
</feature>
<gene>
    <name evidence="3" type="ORF">HYN69_01895</name>
</gene>
<keyword evidence="1" id="KW-0472">Membrane</keyword>
<dbReference type="SUPFAM" id="SSF103481">
    <property type="entry name" value="Multidrug resistance efflux transporter EmrE"/>
    <property type="match status" value="2"/>
</dbReference>
<feature type="domain" description="EamA" evidence="2">
    <location>
        <begin position="8"/>
        <end position="141"/>
    </location>
</feature>
<keyword evidence="4" id="KW-1185">Reference proteome</keyword>
<dbReference type="RefSeq" id="WP_108434252.1">
    <property type="nucleotide sequence ID" value="NZ_CP028918.1"/>
</dbReference>
<dbReference type="OrthoDB" id="7165334at2"/>
<evidence type="ECO:0000256" key="1">
    <source>
        <dbReference type="SAM" id="Phobius"/>
    </source>
</evidence>
<name>A0A2S0UHY2_9RHOB</name>
<feature type="transmembrane region" description="Helical" evidence="1">
    <location>
        <begin position="150"/>
        <end position="168"/>
    </location>
</feature>
<keyword evidence="1" id="KW-0812">Transmembrane</keyword>
<dbReference type="Pfam" id="PF00892">
    <property type="entry name" value="EamA"/>
    <property type="match status" value="2"/>
</dbReference>
<feature type="transmembrane region" description="Helical" evidence="1">
    <location>
        <begin position="210"/>
        <end position="230"/>
    </location>
</feature>
<feature type="transmembrane region" description="Helical" evidence="1">
    <location>
        <begin position="175"/>
        <end position="198"/>
    </location>
</feature>
<evidence type="ECO:0000313" key="4">
    <source>
        <dbReference type="Proteomes" id="UP000244496"/>
    </source>
</evidence>
<dbReference type="PANTHER" id="PTHR22911:SF103">
    <property type="entry name" value="BLR2811 PROTEIN"/>
    <property type="match status" value="1"/>
</dbReference>
<dbReference type="InterPro" id="IPR037185">
    <property type="entry name" value="EmrE-like"/>
</dbReference>
<feature type="transmembrane region" description="Helical" evidence="1">
    <location>
        <begin position="242"/>
        <end position="258"/>
    </location>
</feature>
<reference evidence="3 4" key="1">
    <citation type="submission" date="2018-04" db="EMBL/GenBank/DDBJ databases">
        <title>Genome sequencing of Gemmobacter.</title>
        <authorList>
            <person name="Yi H."/>
            <person name="Baek M.-G."/>
        </authorList>
    </citation>
    <scope>NUCLEOTIDE SEQUENCE [LARGE SCALE GENOMIC DNA]</scope>
    <source>
        <strain evidence="3 4">HYN0069</strain>
    </source>
</reference>
<feature type="transmembrane region" description="Helical" evidence="1">
    <location>
        <begin position="73"/>
        <end position="93"/>
    </location>
</feature>
<feature type="domain" description="EamA" evidence="2">
    <location>
        <begin position="150"/>
        <end position="280"/>
    </location>
</feature>
<feature type="transmembrane region" description="Helical" evidence="1">
    <location>
        <begin position="40"/>
        <end position="61"/>
    </location>
</feature>
<feature type="transmembrane region" description="Helical" evidence="1">
    <location>
        <begin position="264"/>
        <end position="282"/>
    </location>
</feature>
<accession>A0A2S0UHY2</accession>
<dbReference type="Proteomes" id="UP000244496">
    <property type="component" value="Chromosome"/>
</dbReference>
<dbReference type="AlphaFoldDB" id="A0A2S0UHY2"/>
<evidence type="ECO:0000313" key="3">
    <source>
        <dbReference type="EMBL" id="AWB47423.1"/>
    </source>
</evidence>
<protein>
    <submittedName>
        <fullName evidence="3">EamA family transporter</fullName>
    </submittedName>
</protein>
<proteinExistence type="predicted"/>
<keyword evidence="1" id="KW-1133">Transmembrane helix</keyword>
<dbReference type="KEGG" id="geh:HYN69_01895"/>
<sequence length="293" mass="31055">MPISDNMRGALYMNVAMAGFTINDSCMKAVTQTMPLWQAIALRGLLTLGPLLIIATMTNGLSLRMPRRDGVIVAIRSVAEVGGTLLFLAALVHMPLANLSAILQSLPLAVALAAWAVFGEKIGWRRLTAILVGFVGVLIVIRPGPQGFDFWSIMGLASVACVVVRDLATRELSRAVPSASVAVFASLTVTATGLALSLPAGWQPITPHEWLVILGAASALVVGYMFVVMVMRVGDIGFVAPFRYTALLWAIFLGWAAFGTLPDALTLLGAALIVGSGIFTLWRERKLKGTAPA</sequence>
<dbReference type="EMBL" id="CP028918">
    <property type="protein sequence ID" value="AWB47423.1"/>
    <property type="molecule type" value="Genomic_DNA"/>
</dbReference>
<dbReference type="InterPro" id="IPR000620">
    <property type="entry name" value="EamA_dom"/>
</dbReference>
<evidence type="ECO:0000259" key="2">
    <source>
        <dbReference type="Pfam" id="PF00892"/>
    </source>
</evidence>
<organism evidence="3 4">
    <name type="scientific">Paragemmobacter aquarius</name>
    <dbReference type="NCBI Taxonomy" id="2169400"/>
    <lineage>
        <taxon>Bacteria</taxon>
        <taxon>Pseudomonadati</taxon>
        <taxon>Pseudomonadota</taxon>
        <taxon>Alphaproteobacteria</taxon>
        <taxon>Rhodobacterales</taxon>
        <taxon>Paracoccaceae</taxon>
        <taxon>Paragemmobacter</taxon>
    </lineage>
</organism>
<dbReference type="PANTHER" id="PTHR22911">
    <property type="entry name" value="ACYL-MALONYL CONDENSING ENZYME-RELATED"/>
    <property type="match status" value="1"/>
</dbReference>